<accession>A0A290Z6F4</accession>
<protein>
    <recommendedName>
        <fullName evidence="1">NmrA-like domain-containing protein</fullName>
    </recommendedName>
</protein>
<feature type="domain" description="NmrA-like" evidence="1">
    <location>
        <begin position="4"/>
        <end position="222"/>
    </location>
</feature>
<organism evidence="2 3">
    <name type="scientific">Actinosynnema pretiosum</name>
    <dbReference type="NCBI Taxonomy" id="42197"/>
    <lineage>
        <taxon>Bacteria</taxon>
        <taxon>Bacillati</taxon>
        <taxon>Actinomycetota</taxon>
        <taxon>Actinomycetes</taxon>
        <taxon>Pseudonocardiales</taxon>
        <taxon>Pseudonocardiaceae</taxon>
        <taxon>Actinosynnema</taxon>
    </lineage>
</organism>
<dbReference type="Proteomes" id="UP000218505">
    <property type="component" value="Chromosome"/>
</dbReference>
<keyword evidence="3" id="KW-1185">Reference proteome</keyword>
<name>A0A290Z6F4_9PSEU</name>
<dbReference type="InterPro" id="IPR036291">
    <property type="entry name" value="NAD(P)-bd_dom_sf"/>
</dbReference>
<evidence type="ECO:0000313" key="3">
    <source>
        <dbReference type="Proteomes" id="UP000218505"/>
    </source>
</evidence>
<dbReference type="InterPro" id="IPR008030">
    <property type="entry name" value="NmrA-like"/>
</dbReference>
<dbReference type="RefSeq" id="WP_096493852.1">
    <property type="nucleotide sequence ID" value="NZ_CP023445.1"/>
</dbReference>
<dbReference type="Gene3D" id="3.40.50.720">
    <property type="entry name" value="NAD(P)-binding Rossmann-like Domain"/>
    <property type="match status" value="1"/>
</dbReference>
<dbReference type="PANTHER" id="PTHR43162">
    <property type="match status" value="1"/>
</dbReference>
<sequence>MTKTLIIGATGTVGGLVLREAVRRGVDVRALVRDRARADLPGAVEPVQGDLADREAVRAALRGVDSAFYVSPHESNEVEIATLFGEEAQRAGARLVFGGFHVEDDAAREAASRAIPAYAPKLRLAAFLARTDTRPAMFSLTNFDQNDEVFRADIEAGVFPTPLHPGGVNRIDLRDAAEVITTALTDADFAAGSHQLLGPESLNGEQSARIWAEELGREVVYTGDDPEWRQAFARRLSGRKLADWIRSFELLSSAPIPTDPAEVDTMTELLGRAPRTLRDYVRDSVVGAR</sequence>
<evidence type="ECO:0000313" key="2">
    <source>
        <dbReference type="EMBL" id="ATE54574.1"/>
    </source>
</evidence>
<dbReference type="KEGG" id="apre:CNX65_15790"/>
<dbReference type="InterPro" id="IPR051604">
    <property type="entry name" value="Ergot_Alk_Oxidoreductase"/>
</dbReference>
<dbReference type="EMBL" id="CP023445">
    <property type="protein sequence ID" value="ATE54574.1"/>
    <property type="molecule type" value="Genomic_DNA"/>
</dbReference>
<evidence type="ECO:0000259" key="1">
    <source>
        <dbReference type="Pfam" id="PF05368"/>
    </source>
</evidence>
<dbReference type="SUPFAM" id="SSF51735">
    <property type="entry name" value="NAD(P)-binding Rossmann-fold domains"/>
    <property type="match status" value="1"/>
</dbReference>
<dbReference type="PANTHER" id="PTHR43162:SF1">
    <property type="entry name" value="PRESTALK A DIFFERENTIATION PROTEIN A"/>
    <property type="match status" value="1"/>
</dbReference>
<proteinExistence type="predicted"/>
<dbReference type="AlphaFoldDB" id="A0A290Z6F4"/>
<gene>
    <name evidence="2" type="ORF">CNX65_15790</name>
</gene>
<reference evidence="2" key="1">
    <citation type="submission" date="2017-09" db="EMBL/GenBank/DDBJ databases">
        <title>Complete Genome Sequence of ansamitocin-producing Bacterium Actinosynnema pretiosum X47.</title>
        <authorList>
            <person name="Cao G."/>
            <person name="Zong G."/>
            <person name="Zhong C."/>
            <person name="Fu J."/>
        </authorList>
    </citation>
    <scope>NUCLEOTIDE SEQUENCE [LARGE SCALE GENOMIC DNA]</scope>
    <source>
        <strain evidence="2">X47</strain>
    </source>
</reference>
<dbReference type="Pfam" id="PF05368">
    <property type="entry name" value="NmrA"/>
    <property type="match status" value="1"/>
</dbReference>